<dbReference type="GO" id="GO:0005524">
    <property type="term" value="F:ATP binding"/>
    <property type="evidence" value="ECO:0007669"/>
    <property type="project" value="UniProtKB-KW"/>
</dbReference>
<dbReference type="Pfam" id="PF00664">
    <property type="entry name" value="ABC_membrane"/>
    <property type="match status" value="1"/>
</dbReference>
<name>A0A9X0XHA4_9BURK</name>
<sequence length="605" mass="64983">MSSPASPSHPVLGAAERRTLMLRLLALTRPHWSIFGLGLVAMAIYAATEAAIPALLKELLDGSFVAKDPAAVLRTPLLLVLLFLIRGVSDFAHTAALNDVATRLVLELRRQVFAKLLRLPASHFDAQPSAKLISLLTYNSQQVSPIITTVLLTVVKDSLTVLGLLAYMLYLDWKLALVFFAVLPVIAWVIRTVSRRLRGLSHKQQGSMGELNHVLREVSEGQQEIKVFGAAAYEEARFDRIAQSLRRTTMKVVTTSAANGPIVQLIAVLALAVIILYATLQSQQQGLTVGGFVSFFGAMALLLAPLKRLSNVNEPLQRGLAAAASIFEVLDAPAEPDTGTRRLEGRARGALRFEGLRFRYAGAEREALAGIDLAIEPGETVALVGASGGGKSTLMAMIPRFYEPGAGRITLDGIDLRELPLAELRGQIALVTQQVVLFDDSVAANIAYGRQGESTRAAVEAAAEAAHAMDFIRALPEGLDTVIGENGARLSGGQRQRLSIARALLKDAPILLLDEATSALDTESERVVQAALDNLRRGRTTLVIAHRLSTIANADRIVVLDEGRIAEVGSHDQLLAASGLYARLHRLQFGEGAQAAVAQSARDFP</sequence>
<reference evidence="14 15" key="1">
    <citation type="submission" date="2021-01" db="EMBL/GenBank/DDBJ databases">
        <title>Piscinibacter sp. Jin2 Genome sequencing and assembly.</title>
        <authorList>
            <person name="Kim I."/>
        </authorList>
    </citation>
    <scope>NUCLEOTIDE SEQUENCE [LARGE SCALE GENOMIC DNA]</scope>
    <source>
        <strain evidence="14 15">Jin2</strain>
    </source>
</reference>
<dbReference type="CDD" id="cd18552">
    <property type="entry name" value="ABC_6TM_MsbA_like"/>
    <property type="match status" value="1"/>
</dbReference>
<keyword evidence="6" id="KW-0067">ATP-binding</keyword>
<evidence type="ECO:0000256" key="8">
    <source>
        <dbReference type="ARBA" id="ARBA00022989"/>
    </source>
</evidence>
<keyword evidence="7" id="KW-1278">Translocase</keyword>
<evidence type="ECO:0000256" key="5">
    <source>
        <dbReference type="ARBA" id="ARBA00022741"/>
    </source>
</evidence>
<gene>
    <name evidence="14" type="primary">msbA</name>
    <name evidence="14" type="ORF">JI742_06520</name>
</gene>
<protein>
    <submittedName>
        <fullName evidence="14">Lipid A export permease/ATP-binding protein MsbA</fullName>
    </submittedName>
</protein>
<dbReference type="NCBIfam" id="TIGR02203">
    <property type="entry name" value="MsbA_lipidA"/>
    <property type="match status" value="1"/>
</dbReference>
<dbReference type="PROSITE" id="PS50929">
    <property type="entry name" value="ABC_TM1F"/>
    <property type="match status" value="1"/>
</dbReference>
<keyword evidence="8 11" id="KW-1133">Transmembrane helix</keyword>
<dbReference type="PROSITE" id="PS00211">
    <property type="entry name" value="ABC_TRANSPORTER_1"/>
    <property type="match status" value="1"/>
</dbReference>
<evidence type="ECO:0000313" key="15">
    <source>
        <dbReference type="Proteomes" id="UP000643207"/>
    </source>
</evidence>
<dbReference type="InterPro" id="IPR003439">
    <property type="entry name" value="ABC_transporter-like_ATP-bd"/>
</dbReference>
<feature type="transmembrane region" description="Helical" evidence="11">
    <location>
        <begin position="286"/>
        <end position="306"/>
    </location>
</feature>
<dbReference type="AlphaFoldDB" id="A0A9X0XHA4"/>
<keyword evidence="4 11" id="KW-0812">Transmembrane</keyword>
<dbReference type="GO" id="GO:0016887">
    <property type="term" value="F:ATP hydrolysis activity"/>
    <property type="evidence" value="ECO:0007669"/>
    <property type="project" value="InterPro"/>
</dbReference>
<dbReference type="InterPro" id="IPR027417">
    <property type="entry name" value="P-loop_NTPase"/>
</dbReference>
<dbReference type="InterPro" id="IPR003593">
    <property type="entry name" value="AAA+_ATPase"/>
</dbReference>
<feature type="transmembrane region" description="Helical" evidence="11">
    <location>
        <begin position="256"/>
        <end position="280"/>
    </location>
</feature>
<dbReference type="PROSITE" id="PS50893">
    <property type="entry name" value="ABC_TRANSPORTER_2"/>
    <property type="match status" value="1"/>
</dbReference>
<feature type="domain" description="ABC transmembrane type-1" evidence="13">
    <location>
        <begin position="37"/>
        <end position="318"/>
    </location>
</feature>
<keyword evidence="10 11" id="KW-0472">Membrane</keyword>
<feature type="transmembrane region" description="Helical" evidence="11">
    <location>
        <begin position="32"/>
        <end position="56"/>
    </location>
</feature>
<evidence type="ECO:0000256" key="2">
    <source>
        <dbReference type="ARBA" id="ARBA00022448"/>
    </source>
</evidence>
<keyword evidence="2" id="KW-0813">Transport</keyword>
<keyword evidence="3" id="KW-1003">Cell membrane</keyword>
<feature type="domain" description="ABC transporter" evidence="12">
    <location>
        <begin position="351"/>
        <end position="587"/>
    </location>
</feature>
<feature type="transmembrane region" description="Helical" evidence="11">
    <location>
        <begin position="146"/>
        <end position="169"/>
    </location>
</feature>
<dbReference type="Pfam" id="PF00005">
    <property type="entry name" value="ABC_tran"/>
    <property type="match status" value="1"/>
</dbReference>
<organism evidence="14 15">
    <name type="scientific">Aquariibacter lacus</name>
    <dbReference type="NCBI Taxonomy" id="2801332"/>
    <lineage>
        <taxon>Bacteria</taxon>
        <taxon>Pseudomonadati</taxon>
        <taxon>Pseudomonadota</taxon>
        <taxon>Betaproteobacteria</taxon>
        <taxon>Burkholderiales</taxon>
        <taxon>Sphaerotilaceae</taxon>
        <taxon>Aquariibacter</taxon>
    </lineage>
</organism>
<evidence type="ECO:0000256" key="7">
    <source>
        <dbReference type="ARBA" id="ARBA00022967"/>
    </source>
</evidence>
<comment type="caution">
    <text evidence="14">The sequence shown here is derived from an EMBL/GenBank/DDBJ whole genome shotgun (WGS) entry which is preliminary data.</text>
</comment>
<dbReference type="PANTHER" id="PTHR43394:SF1">
    <property type="entry name" value="ATP-BINDING CASSETTE SUB-FAMILY B MEMBER 10, MITOCHONDRIAL"/>
    <property type="match status" value="1"/>
</dbReference>
<dbReference type="GO" id="GO:0005886">
    <property type="term" value="C:plasma membrane"/>
    <property type="evidence" value="ECO:0007669"/>
    <property type="project" value="UniProtKB-SubCell"/>
</dbReference>
<dbReference type="PANTHER" id="PTHR43394">
    <property type="entry name" value="ATP-DEPENDENT PERMEASE MDL1, MITOCHONDRIAL"/>
    <property type="match status" value="1"/>
</dbReference>
<evidence type="ECO:0000256" key="11">
    <source>
        <dbReference type="SAM" id="Phobius"/>
    </source>
</evidence>
<dbReference type="FunFam" id="3.40.50.300:FF:000140">
    <property type="entry name" value="Lipid A export ATP-binding/permease protein MsbA"/>
    <property type="match status" value="1"/>
</dbReference>
<evidence type="ECO:0000313" key="14">
    <source>
        <dbReference type="EMBL" id="MBL0719540.1"/>
    </source>
</evidence>
<evidence type="ECO:0000256" key="10">
    <source>
        <dbReference type="ARBA" id="ARBA00023136"/>
    </source>
</evidence>
<evidence type="ECO:0000256" key="3">
    <source>
        <dbReference type="ARBA" id="ARBA00022475"/>
    </source>
</evidence>
<evidence type="ECO:0000256" key="6">
    <source>
        <dbReference type="ARBA" id="ARBA00022840"/>
    </source>
</evidence>
<dbReference type="Proteomes" id="UP000643207">
    <property type="component" value="Unassembled WGS sequence"/>
</dbReference>
<dbReference type="EMBL" id="JAERRA010000001">
    <property type="protein sequence ID" value="MBL0719540.1"/>
    <property type="molecule type" value="Genomic_DNA"/>
</dbReference>
<feature type="transmembrane region" description="Helical" evidence="11">
    <location>
        <begin position="76"/>
        <end position="101"/>
    </location>
</feature>
<dbReference type="GO" id="GO:0034040">
    <property type="term" value="F:ATPase-coupled lipid transmembrane transporter activity"/>
    <property type="evidence" value="ECO:0007669"/>
    <property type="project" value="InterPro"/>
</dbReference>
<dbReference type="InterPro" id="IPR011527">
    <property type="entry name" value="ABC1_TM_dom"/>
</dbReference>
<dbReference type="Gene3D" id="3.40.50.300">
    <property type="entry name" value="P-loop containing nucleotide triphosphate hydrolases"/>
    <property type="match status" value="1"/>
</dbReference>
<evidence type="ECO:0000256" key="4">
    <source>
        <dbReference type="ARBA" id="ARBA00022692"/>
    </source>
</evidence>
<dbReference type="SUPFAM" id="SSF52540">
    <property type="entry name" value="P-loop containing nucleoside triphosphate hydrolases"/>
    <property type="match status" value="1"/>
</dbReference>
<feature type="transmembrane region" description="Helical" evidence="11">
    <location>
        <begin position="175"/>
        <end position="193"/>
    </location>
</feature>
<keyword evidence="5" id="KW-0547">Nucleotide-binding</keyword>
<keyword evidence="9" id="KW-0445">Lipid transport</keyword>
<dbReference type="InterPro" id="IPR017871">
    <property type="entry name" value="ABC_transporter-like_CS"/>
</dbReference>
<keyword evidence="15" id="KW-1185">Reference proteome</keyword>
<dbReference type="SMART" id="SM00382">
    <property type="entry name" value="AAA"/>
    <property type="match status" value="1"/>
</dbReference>
<dbReference type="RefSeq" id="WP_201824885.1">
    <property type="nucleotide sequence ID" value="NZ_JAERRA010000001.1"/>
</dbReference>
<evidence type="ECO:0000259" key="13">
    <source>
        <dbReference type="PROSITE" id="PS50929"/>
    </source>
</evidence>
<dbReference type="InterPro" id="IPR036640">
    <property type="entry name" value="ABC1_TM_sf"/>
</dbReference>
<evidence type="ECO:0000256" key="9">
    <source>
        <dbReference type="ARBA" id="ARBA00023055"/>
    </source>
</evidence>
<dbReference type="InterPro" id="IPR039421">
    <property type="entry name" value="Type_1_exporter"/>
</dbReference>
<dbReference type="InterPro" id="IPR011917">
    <property type="entry name" value="ABC_transpr_lipidA"/>
</dbReference>
<dbReference type="GO" id="GO:0015421">
    <property type="term" value="F:ABC-type oligopeptide transporter activity"/>
    <property type="evidence" value="ECO:0007669"/>
    <property type="project" value="TreeGrafter"/>
</dbReference>
<dbReference type="Gene3D" id="1.20.1560.10">
    <property type="entry name" value="ABC transporter type 1, transmembrane domain"/>
    <property type="match status" value="1"/>
</dbReference>
<evidence type="ECO:0000259" key="12">
    <source>
        <dbReference type="PROSITE" id="PS50893"/>
    </source>
</evidence>
<comment type="subcellular location">
    <subcellularLocation>
        <location evidence="1">Cell membrane</location>
        <topology evidence="1">Multi-pass membrane protein</topology>
    </subcellularLocation>
</comment>
<proteinExistence type="predicted"/>
<dbReference type="SUPFAM" id="SSF90123">
    <property type="entry name" value="ABC transporter transmembrane region"/>
    <property type="match status" value="1"/>
</dbReference>
<accession>A0A9X0XHA4</accession>
<evidence type="ECO:0000256" key="1">
    <source>
        <dbReference type="ARBA" id="ARBA00004651"/>
    </source>
</evidence>